<sequence length="86" mass="8913">MFTLFRGACSGCPSSALTLRGGIEAALQDVWGGVRGLVPAIERMGGAVDAYQQPSGGVTLRYVGPNAATVRYGLEMELQDKLPAAA</sequence>
<keyword evidence="4" id="KW-1185">Reference proteome</keyword>
<reference evidence="3" key="2">
    <citation type="submission" date="2013-10" db="EMBL/GenBank/DDBJ databases">
        <authorList>
            <person name="Aslett M."/>
        </authorList>
    </citation>
    <scope>NUCLEOTIDE SEQUENCE [LARGE SCALE GENOMIC DNA]</scope>
    <source>
        <strain evidence="3">Houghton</strain>
    </source>
</reference>
<dbReference type="Pfam" id="PF01106">
    <property type="entry name" value="NifU"/>
    <property type="match status" value="1"/>
</dbReference>
<accession>U6K857</accession>
<dbReference type="AlphaFoldDB" id="U6K857"/>
<dbReference type="Gene3D" id="3.30.300.130">
    <property type="entry name" value="Fe-S cluster assembly (FSCA)"/>
    <property type="match status" value="1"/>
</dbReference>
<reference evidence="3" key="1">
    <citation type="submission" date="2013-10" db="EMBL/GenBank/DDBJ databases">
        <title>Genomic analysis of the causative agents of coccidiosis in chickens.</title>
        <authorList>
            <person name="Reid A.J."/>
            <person name="Blake D."/>
            <person name="Billington K."/>
            <person name="Browne H."/>
            <person name="Dunn M."/>
            <person name="Hung S."/>
            <person name="Kawahara F."/>
            <person name="Miranda-Saavedra D."/>
            <person name="Mourier T."/>
            <person name="Nagra H."/>
            <person name="Otto T.D."/>
            <person name="Rawlings N."/>
            <person name="Sanchez A."/>
            <person name="Sanders M."/>
            <person name="Subramaniam C."/>
            <person name="Tay Y."/>
            <person name="Dear P."/>
            <person name="Doerig C."/>
            <person name="Gruber A."/>
            <person name="Parkinson J."/>
            <person name="Shirley M."/>
            <person name="Wan K.L."/>
            <person name="Berriman M."/>
            <person name="Tomley F."/>
            <person name="Pain A."/>
        </authorList>
    </citation>
    <scope>NUCLEOTIDE SEQUENCE [LARGE SCALE GENOMIC DNA]</scope>
    <source>
        <strain evidence="3">Houghton</strain>
    </source>
</reference>
<comment type="similarity">
    <text evidence="1">Belongs to the NifU family.</text>
</comment>
<gene>
    <name evidence="3" type="ORF">EMH_0014480</name>
</gene>
<evidence type="ECO:0000259" key="2">
    <source>
        <dbReference type="Pfam" id="PF01106"/>
    </source>
</evidence>
<name>U6K857_9EIME</name>
<evidence type="ECO:0000256" key="1">
    <source>
        <dbReference type="ARBA" id="ARBA00006420"/>
    </source>
</evidence>
<dbReference type="OrthoDB" id="565552at2759"/>
<dbReference type="Proteomes" id="UP000030744">
    <property type="component" value="Unassembled WGS sequence"/>
</dbReference>
<dbReference type="EMBL" id="HG684747">
    <property type="protein sequence ID" value="CDJ33006.1"/>
    <property type="molecule type" value="Genomic_DNA"/>
</dbReference>
<dbReference type="VEuPathDB" id="ToxoDB:EMH_0014480"/>
<dbReference type="InterPro" id="IPR034904">
    <property type="entry name" value="FSCA_dom_sf"/>
</dbReference>
<organism evidence="3 4">
    <name type="scientific">Eimeria mitis</name>
    <dbReference type="NCBI Taxonomy" id="44415"/>
    <lineage>
        <taxon>Eukaryota</taxon>
        <taxon>Sar</taxon>
        <taxon>Alveolata</taxon>
        <taxon>Apicomplexa</taxon>
        <taxon>Conoidasida</taxon>
        <taxon>Coccidia</taxon>
        <taxon>Eucoccidiorida</taxon>
        <taxon>Eimeriorina</taxon>
        <taxon>Eimeriidae</taxon>
        <taxon>Eimeria</taxon>
    </lineage>
</organism>
<dbReference type="GO" id="GO:0016226">
    <property type="term" value="P:iron-sulfur cluster assembly"/>
    <property type="evidence" value="ECO:0007669"/>
    <property type="project" value="InterPro"/>
</dbReference>
<dbReference type="SUPFAM" id="SSF117916">
    <property type="entry name" value="Fe-S cluster assembly (FSCA) domain-like"/>
    <property type="match status" value="1"/>
</dbReference>
<evidence type="ECO:0000313" key="4">
    <source>
        <dbReference type="Proteomes" id="UP000030744"/>
    </source>
</evidence>
<dbReference type="RefSeq" id="XP_013355570.1">
    <property type="nucleotide sequence ID" value="XM_013500116.1"/>
</dbReference>
<feature type="domain" description="NIF system FeS cluster assembly NifU C-terminal" evidence="2">
    <location>
        <begin position="5"/>
        <end position="34"/>
    </location>
</feature>
<dbReference type="InterPro" id="IPR001075">
    <property type="entry name" value="NIF_FeS_clus_asmbl_NifU_C"/>
</dbReference>
<dbReference type="GO" id="GO:0051536">
    <property type="term" value="F:iron-sulfur cluster binding"/>
    <property type="evidence" value="ECO:0007669"/>
    <property type="project" value="InterPro"/>
</dbReference>
<dbReference type="GeneID" id="25376408"/>
<dbReference type="GO" id="GO:0005506">
    <property type="term" value="F:iron ion binding"/>
    <property type="evidence" value="ECO:0007669"/>
    <property type="project" value="InterPro"/>
</dbReference>
<protein>
    <recommendedName>
        <fullName evidence="2">NIF system FeS cluster assembly NifU C-terminal domain-containing protein</fullName>
    </recommendedName>
</protein>
<evidence type="ECO:0000313" key="3">
    <source>
        <dbReference type="EMBL" id="CDJ33006.1"/>
    </source>
</evidence>
<proteinExistence type="inferred from homology"/>